<comment type="caution">
    <text evidence="1">The sequence shown here is derived from an EMBL/GenBank/DDBJ whole genome shotgun (WGS) entry which is preliminary data.</text>
</comment>
<protein>
    <recommendedName>
        <fullName evidence="3">N-acetyltransferase</fullName>
    </recommendedName>
</protein>
<accession>A0ABS7PSC2</accession>
<name>A0ABS7PSC2_9SPHN</name>
<keyword evidence="2" id="KW-1185">Reference proteome</keyword>
<evidence type="ECO:0008006" key="3">
    <source>
        <dbReference type="Google" id="ProtNLM"/>
    </source>
</evidence>
<proteinExistence type="predicted"/>
<dbReference type="EMBL" id="JAINVV010000008">
    <property type="protein sequence ID" value="MBY8824246.1"/>
    <property type="molecule type" value="Genomic_DNA"/>
</dbReference>
<gene>
    <name evidence="1" type="ORF">K7G82_18215</name>
</gene>
<reference evidence="1 2" key="1">
    <citation type="submission" date="2021-08" db="EMBL/GenBank/DDBJ databases">
        <authorList>
            <person name="Tuo L."/>
        </authorList>
    </citation>
    <scope>NUCLEOTIDE SEQUENCE [LARGE SCALE GENOMIC DNA]</scope>
    <source>
        <strain evidence="1 2">JCM 31229</strain>
    </source>
</reference>
<evidence type="ECO:0000313" key="2">
    <source>
        <dbReference type="Proteomes" id="UP000706039"/>
    </source>
</evidence>
<evidence type="ECO:0000313" key="1">
    <source>
        <dbReference type="EMBL" id="MBY8824246.1"/>
    </source>
</evidence>
<dbReference type="Proteomes" id="UP000706039">
    <property type="component" value="Unassembled WGS sequence"/>
</dbReference>
<dbReference type="RefSeq" id="WP_222991324.1">
    <property type="nucleotide sequence ID" value="NZ_JAINVV010000008.1"/>
</dbReference>
<sequence>MLALKVLGLTGMASYALAYFCTRLPHVSYHRYKLIAVPIDRIPEMPRGYSCRDLDRAELAGHAIDIDVAAQAERFARGLTCLGIFDRHDELIGVTWMGKAVHDEGDMHVRYILPANAAWDTGMWLREDKRMSRAFSAVWGGMKAWLRREGLDCTMSSIADYNIPSILSHRRLGSRRLGHISVIRIGRLQYTRGAKPSLCMVGKGETPTVHL</sequence>
<organism evidence="1 2">
    <name type="scientific">Sphingomonas colocasiae</name>
    <dbReference type="NCBI Taxonomy" id="1848973"/>
    <lineage>
        <taxon>Bacteria</taxon>
        <taxon>Pseudomonadati</taxon>
        <taxon>Pseudomonadota</taxon>
        <taxon>Alphaproteobacteria</taxon>
        <taxon>Sphingomonadales</taxon>
        <taxon>Sphingomonadaceae</taxon>
        <taxon>Sphingomonas</taxon>
    </lineage>
</organism>